<feature type="transmembrane region" description="Helical" evidence="6">
    <location>
        <begin position="237"/>
        <end position="256"/>
    </location>
</feature>
<evidence type="ECO:0000259" key="7">
    <source>
        <dbReference type="Pfam" id="PF04932"/>
    </source>
</evidence>
<dbReference type="GO" id="GO:0016020">
    <property type="term" value="C:membrane"/>
    <property type="evidence" value="ECO:0007669"/>
    <property type="project" value="UniProtKB-SubCell"/>
</dbReference>
<reference evidence="8 9" key="1">
    <citation type="journal article" date="2017" name="Nat. Commun.">
        <title>In situ click chemistry generation of cyclooxygenase-2 inhibitors.</title>
        <authorList>
            <person name="Bhardwaj A."/>
            <person name="Kaur J."/>
            <person name="Wuest M."/>
            <person name="Wuest F."/>
        </authorList>
    </citation>
    <scope>NUCLEOTIDE SEQUENCE [LARGE SCALE GENOMIC DNA]</scope>
    <source>
        <strain evidence="8">S2_018_000_R2_106</strain>
    </source>
</reference>
<feature type="transmembrane region" description="Helical" evidence="6">
    <location>
        <begin position="85"/>
        <end position="103"/>
    </location>
</feature>
<gene>
    <name evidence="8" type="ORF">DI628_00800</name>
</gene>
<evidence type="ECO:0000256" key="4">
    <source>
        <dbReference type="ARBA" id="ARBA00023136"/>
    </source>
</evidence>
<evidence type="ECO:0000256" key="1">
    <source>
        <dbReference type="ARBA" id="ARBA00004141"/>
    </source>
</evidence>
<feature type="region of interest" description="Disordered" evidence="5">
    <location>
        <begin position="405"/>
        <end position="429"/>
    </location>
</feature>
<protein>
    <submittedName>
        <fullName evidence="8">O-antigen ligase family protein</fullName>
    </submittedName>
</protein>
<evidence type="ECO:0000313" key="8">
    <source>
        <dbReference type="EMBL" id="TKW61200.1"/>
    </source>
</evidence>
<dbReference type="GO" id="GO:0016874">
    <property type="term" value="F:ligase activity"/>
    <property type="evidence" value="ECO:0007669"/>
    <property type="project" value="UniProtKB-KW"/>
</dbReference>
<organism evidence="8 9">
    <name type="scientific">Blastochloris viridis</name>
    <name type="common">Rhodopseudomonas viridis</name>
    <dbReference type="NCBI Taxonomy" id="1079"/>
    <lineage>
        <taxon>Bacteria</taxon>
        <taxon>Pseudomonadati</taxon>
        <taxon>Pseudomonadota</taxon>
        <taxon>Alphaproteobacteria</taxon>
        <taxon>Hyphomicrobiales</taxon>
        <taxon>Blastochloridaceae</taxon>
        <taxon>Blastochloris</taxon>
    </lineage>
</organism>
<feature type="transmembrane region" description="Helical" evidence="6">
    <location>
        <begin position="153"/>
        <end position="174"/>
    </location>
</feature>
<evidence type="ECO:0000313" key="9">
    <source>
        <dbReference type="Proteomes" id="UP000320948"/>
    </source>
</evidence>
<evidence type="ECO:0000256" key="6">
    <source>
        <dbReference type="SAM" id="Phobius"/>
    </source>
</evidence>
<keyword evidence="4 6" id="KW-0472">Membrane</keyword>
<evidence type="ECO:0000256" key="3">
    <source>
        <dbReference type="ARBA" id="ARBA00022989"/>
    </source>
</evidence>
<evidence type="ECO:0000256" key="2">
    <source>
        <dbReference type="ARBA" id="ARBA00022692"/>
    </source>
</evidence>
<dbReference type="InterPro" id="IPR007016">
    <property type="entry name" value="O-antigen_ligase-rel_domated"/>
</dbReference>
<dbReference type="PANTHER" id="PTHR37422">
    <property type="entry name" value="TEICHURONIC ACID BIOSYNTHESIS PROTEIN TUAE"/>
    <property type="match status" value="1"/>
</dbReference>
<feature type="transmembrane region" description="Helical" evidence="6">
    <location>
        <begin position="58"/>
        <end position="79"/>
    </location>
</feature>
<dbReference type="AlphaFoldDB" id="A0A6N4R2S4"/>
<dbReference type="InterPro" id="IPR051533">
    <property type="entry name" value="WaaL-like"/>
</dbReference>
<dbReference type="EMBL" id="VAFM01000001">
    <property type="protein sequence ID" value="TKW61200.1"/>
    <property type="molecule type" value="Genomic_DNA"/>
</dbReference>
<sequence length="429" mass="46754">MTPVIPALIGLSLPAMILTNAFTYGLAVLGMLLAFSLPQVRDGKAIRETLAGLVRSPIAWAVAALLLSLYIGTLTGIRPEYSVKHWVRLVLMAVIAGVMYHVFRTAKLENKILAWLITGIQASYIIAFAIAAAEPWALPLGYYGDKPWTETHLRFFSSLLAVVLPFCWMVWLKPAANGVINLRDKAQMNGMLWVCSSLVFVLLCEGRSGWVGVIASALVWLVMMSRYHKLRLPRFDVMALLAAGTLAVSGITYILLYGMTSIKERIGVTIPDRGLGGGRLDIWQLSWNHVFDQPFFGIGVNGFRFIPGADYHPHNFVLQIWLEGGFVSLMATFVLIGVMAYALFKKSKADGMGVAGLAALAGFVVCALTNKSIFNLEWLVVLVITMPLALASRPLRAAVAAPAKIEQSAKSKVKPVAKAKKPAGKKGRK</sequence>
<feature type="transmembrane region" description="Helical" evidence="6">
    <location>
        <begin position="112"/>
        <end position="133"/>
    </location>
</feature>
<feature type="transmembrane region" description="Helical" evidence="6">
    <location>
        <begin position="12"/>
        <end position="37"/>
    </location>
</feature>
<proteinExistence type="predicted"/>
<dbReference type="PANTHER" id="PTHR37422:SF23">
    <property type="entry name" value="TEICHURONIC ACID BIOSYNTHESIS PROTEIN TUAE"/>
    <property type="match status" value="1"/>
</dbReference>
<keyword evidence="8" id="KW-0436">Ligase</keyword>
<accession>A0A6N4R2S4</accession>
<feature type="transmembrane region" description="Helical" evidence="6">
    <location>
        <begin position="351"/>
        <end position="370"/>
    </location>
</feature>
<comment type="subcellular location">
    <subcellularLocation>
        <location evidence="1">Membrane</location>
        <topology evidence="1">Multi-pass membrane protein</topology>
    </subcellularLocation>
</comment>
<name>A0A6N4R2S4_BLAVI</name>
<feature type="transmembrane region" description="Helical" evidence="6">
    <location>
        <begin position="320"/>
        <end position="344"/>
    </location>
</feature>
<feature type="domain" description="O-antigen ligase-related" evidence="7">
    <location>
        <begin position="197"/>
        <end position="331"/>
    </location>
</feature>
<keyword evidence="2 6" id="KW-0812">Transmembrane</keyword>
<evidence type="ECO:0000256" key="5">
    <source>
        <dbReference type="SAM" id="MobiDB-lite"/>
    </source>
</evidence>
<comment type="caution">
    <text evidence="8">The sequence shown here is derived from an EMBL/GenBank/DDBJ whole genome shotgun (WGS) entry which is preliminary data.</text>
</comment>
<dbReference type="Pfam" id="PF04932">
    <property type="entry name" value="Wzy_C"/>
    <property type="match status" value="1"/>
</dbReference>
<feature type="compositionally biased region" description="Basic residues" evidence="5">
    <location>
        <begin position="411"/>
        <end position="429"/>
    </location>
</feature>
<keyword evidence="3 6" id="KW-1133">Transmembrane helix</keyword>
<dbReference type="Proteomes" id="UP000320948">
    <property type="component" value="Unassembled WGS sequence"/>
</dbReference>